<dbReference type="Proteomes" id="UP000712600">
    <property type="component" value="Unassembled WGS sequence"/>
</dbReference>
<evidence type="ECO:0000313" key="2">
    <source>
        <dbReference type="Proteomes" id="UP000712600"/>
    </source>
</evidence>
<protein>
    <submittedName>
        <fullName evidence="1">Uncharacterized protein</fullName>
    </submittedName>
</protein>
<evidence type="ECO:0000313" key="1">
    <source>
        <dbReference type="EMBL" id="KAF3525416.1"/>
    </source>
</evidence>
<dbReference type="Gene3D" id="1.20.1050.10">
    <property type="match status" value="1"/>
</dbReference>
<proteinExistence type="predicted"/>
<dbReference type="Gene3D" id="3.40.30.10">
    <property type="entry name" value="Glutaredoxin"/>
    <property type="match status" value="1"/>
</dbReference>
<accession>A0A8S9Q453</accession>
<dbReference type="AlphaFoldDB" id="A0A8S9Q453"/>
<gene>
    <name evidence="1" type="ORF">F2Q69_00051214</name>
</gene>
<name>A0A8S9Q453_BRACR</name>
<sequence>MHNSTRISSSIEKVLNSKNDLLLESNLIYKKVHVHGDVSICESLNIVQYITHVRLITVERSGRTIGTSLDQVSGLGRFTSVVEAFSGVKFLSEDTTPGMLQWADKFGAHEAEKPYLPTVTEFLEFTKKKFNVQ</sequence>
<comment type="caution">
    <text evidence="1">The sequence shown here is derived from an EMBL/GenBank/DDBJ whole genome shotgun (WGS) entry which is preliminary data.</text>
</comment>
<organism evidence="1 2">
    <name type="scientific">Brassica cretica</name>
    <name type="common">Mustard</name>
    <dbReference type="NCBI Taxonomy" id="69181"/>
    <lineage>
        <taxon>Eukaryota</taxon>
        <taxon>Viridiplantae</taxon>
        <taxon>Streptophyta</taxon>
        <taxon>Embryophyta</taxon>
        <taxon>Tracheophyta</taxon>
        <taxon>Spermatophyta</taxon>
        <taxon>Magnoliopsida</taxon>
        <taxon>eudicotyledons</taxon>
        <taxon>Gunneridae</taxon>
        <taxon>Pentapetalae</taxon>
        <taxon>rosids</taxon>
        <taxon>malvids</taxon>
        <taxon>Brassicales</taxon>
        <taxon>Brassicaceae</taxon>
        <taxon>Brassiceae</taxon>
        <taxon>Brassica</taxon>
    </lineage>
</organism>
<dbReference type="EMBL" id="QGKX02001347">
    <property type="protein sequence ID" value="KAF3525416.1"/>
    <property type="molecule type" value="Genomic_DNA"/>
</dbReference>
<reference evidence="1" key="1">
    <citation type="submission" date="2019-12" db="EMBL/GenBank/DDBJ databases">
        <title>Genome sequencing and annotation of Brassica cretica.</title>
        <authorList>
            <person name="Studholme D.J."/>
            <person name="Sarris P."/>
        </authorList>
    </citation>
    <scope>NUCLEOTIDE SEQUENCE</scope>
    <source>
        <strain evidence="1">PFS-109/04</strain>
        <tissue evidence="1">Leaf</tissue>
    </source>
</reference>